<dbReference type="InterPro" id="IPR001680">
    <property type="entry name" value="WD40_rpt"/>
</dbReference>
<dbReference type="GO" id="GO:0000502">
    <property type="term" value="C:proteasome complex"/>
    <property type="evidence" value="ECO:0007669"/>
    <property type="project" value="UniProtKB-KW"/>
</dbReference>
<dbReference type="InterPro" id="IPR051179">
    <property type="entry name" value="WD_repeat_multifunction"/>
</dbReference>
<feature type="coiled-coil region" evidence="6">
    <location>
        <begin position="39"/>
        <end position="66"/>
    </location>
</feature>
<accession>A0A811K5A3</accession>
<gene>
    <name evidence="7" type="ORF">BOKJ2_LOCUS3264</name>
</gene>
<evidence type="ECO:0000256" key="4">
    <source>
        <dbReference type="ARBA" id="ARBA00038321"/>
    </source>
</evidence>
<organism evidence="7 8">
    <name type="scientific">Bursaphelenchus okinawaensis</name>
    <dbReference type="NCBI Taxonomy" id="465554"/>
    <lineage>
        <taxon>Eukaryota</taxon>
        <taxon>Metazoa</taxon>
        <taxon>Ecdysozoa</taxon>
        <taxon>Nematoda</taxon>
        <taxon>Chromadorea</taxon>
        <taxon>Rhabditida</taxon>
        <taxon>Tylenchina</taxon>
        <taxon>Tylenchomorpha</taxon>
        <taxon>Aphelenchoidea</taxon>
        <taxon>Aphelenchoididae</taxon>
        <taxon>Bursaphelenchus</taxon>
    </lineage>
</organism>
<dbReference type="InterPro" id="IPR036322">
    <property type="entry name" value="WD40_repeat_dom_sf"/>
</dbReference>
<feature type="repeat" description="WD" evidence="5">
    <location>
        <begin position="129"/>
        <end position="170"/>
    </location>
</feature>
<evidence type="ECO:0008006" key="9">
    <source>
        <dbReference type="Google" id="ProtNLM"/>
    </source>
</evidence>
<dbReference type="Proteomes" id="UP000783686">
    <property type="component" value="Unassembled WGS sequence"/>
</dbReference>
<dbReference type="Proteomes" id="UP000614601">
    <property type="component" value="Unassembled WGS sequence"/>
</dbReference>
<evidence type="ECO:0000313" key="8">
    <source>
        <dbReference type="Proteomes" id="UP000614601"/>
    </source>
</evidence>
<keyword evidence="3" id="KW-0647">Proteasome</keyword>
<feature type="repeat" description="WD" evidence="5">
    <location>
        <begin position="171"/>
        <end position="212"/>
    </location>
</feature>
<dbReference type="PROSITE" id="PS50294">
    <property type="entry name" value="WD_REPEATS_REGION"/>
    <property type="match status" value="1"/>
</dbReference>
<evidence type="ECO:0000256" key="1">
    <source>
        <dbReference type="ARBA" id="ARBA00022574"/>
    </source>
</evidence>
<dbReference type="AlphaFoldDB" id="A0A811K5A3"/>
<dbReference type="EMBL" id="CAJFCW020000002">
    <property type="protein sequence ID" value="CAG9091641.1"/>
    <property type="molecule type" value="Genomic_DNA"/>
</dbReference>
<proteinExistence type="inferred from homology"/>
<evidence type="ECO:0000256" key="2">
    <source>
        <dbReference type="ARBA" id="ARBA00022737"/>
    </source>
</evidence>
<dbReference type="Gene3D" id="2.130.10.10">
    <property type="entry name" value="YVTN repeat-like/Quinoprotein amine dehydrogenase"/>
    <property type="match status" value="2"/>
</dbReference>
<keyword evidence="6" id="KW-0175">Coiled coil</keyword>
<dbReference type="SMART" id="SM00320">
    <property type="entry name" value="WD40"/>
    <property type="match status" value="4"/>
</dbReference>
<dbReference type="PROSITE" id="PS00678">
    <property type="entry name" value="WD_REPEATS_1"/>
    <property type="match status" value="1"/>
</dbReference>
<dbReference type="PROSITE" id="PS50082">
    <property type="entry name" value="WD_REPEATS_2"/>
    <property type="match status" value="2"/>
</dbReference>
<reference evidence="7" key="1">
    <citation type="submission" date="2020-09" db="EMBL/GenBank/DDBJ databases">
        <authorList>
            <person name="Kikuchi T."/>
        </authorList>
    </citation>
    <scope>NUCLEOTIDE SEQUENCE</scope>
    <source>
        <strain evidence="7">SH1</strain>
    </source>
</reference>
<dbReference type="OrthoDB" id="8020218at2759"/>
<evidence type="ECO:0000256" key="6">
    <source>
        <dbReference type="SAM" id="Coils"/>
    </source>
</evidence>
<comment type="similarity">
    <text evidence="4">Belongs to the WD repeat PAAF1/RPN14 family.</text>
</comment>
<keyword evidence="8" id="KW-1185">Reference proteome</keyword>
<dbReference type="PANTHER" id="PTHR19857:SF19">
    <property type="entry name" value="26S PROTEASOME REGULATORY SUBUNIT RPN14"/>
    <property type="match status" value="1"/>
</dbReference>
<comment type="caution">
    <text evidence="7">The sequence shown here is derived from an EMBL/GenBank/DDBJ whole genome shotgun (WGS) entry which is preliminary data.</text>
</comment>
<keyword evidence="1 5" id="KW-0853">WD repeat</keyword>
<dbReference type="Pfam" id="PF00400">
    <property type="entry name" value="WD40"/>
    <property type="match status" value="2"/>
</dbReference>
<dbReference type="PANTHER" id="PTHR19857">
    <property type="entry name" value="MITOCHONDRIAL DIVISION PROTEIN 1-RELATED"/>
    <property type="match status" value="1"/>
</dbReference>
<keyword evidence="2" id="KW-0677">Repeat</keyword>
<evidence type="ECO:0000256" key="5">
    <source>
        <dbReference type="PROSITE-ProRule" id="PRU00221"/>
    </source>
</evidence>
<sequence length="372" mass="41845">MPAEYIETECYVQSDWQKALKENAPDSKVFFELIEGEKKKNIELDVAKLQEEYSGEEIEVQKIRNDLLNVKIPQWEGDFVVLAPRFEFEQKVPQQFVDISESGNLGISPSSDGNVNVWNTDDNSTLRELKGHALDVEVARFFPSGMVVLSGGMDMTLRIWDVKTGDCVRTMTGHTRRVTGLDFIEKGAEVVSIGADGFVHKWLCSSGKSLKSYSIPDCELTSISWHEKDKTLLVASNKGHLKLLSTDLEEKMSIDYEHAISAAVSDNELIFAGLYDGLIVQFELDTKKVRSIYRTNRGQVHRMVMIGEGLVVSFANGSVVFYRNDWDKLAVVCMATGADLQSVYDFKIADGGDYLYTAGKDHYVRKYNVPDF</sequence>
<dbReference type="CDD" id="cd21372">
    <property type="entry name" value="cwf21_CWC21-like"/>
    <property type="match status" value="1"/>
</dbReference>
<dbReference type="EMBL" id="CAJFDH010000002">
    <property type="protein sequence ID" value="CAD5210578.1"/>
    <property type="molecule type" value="Genomic_DNA"/>
</dbReference>
<dbReference type="InterPro" id="IPR019775">
    <property type="entry name" value="WD40_repeat_CS"/>
</dbReference>
<evidence type="ECO:0000256" key="3">
    <source>
        <dbReference type="ARBA" id="ARBA00022942"/>
    </source>
</evidence>
<evidence type="ECO:0000313" key="7">
    <source>
        <dbReference type="EMBL" id="CAD5210578.1"/>
    </source>
</evidence>
<dbReference type="InterPro" id="IPR015943">
    <property type="entry name" value="WD40/YVTN_repeat-like_dom_sf"/>
</dbReference>
<name>A0A811K5A3_9BILA</name>
<dbReference type="SUPFAM" id="SSF50978">
    <property type="entry name" value="WD40 repeat-like"/>
    <property type="match status" value="1"/>
</dbReference>
<protein>
    <recommendedName>
        <fullName evidence="9">WD_REPEATS_REGION domain-containing protein</fullName>
    </recommendedName>
</protein>